<proteinExistence type="predicted"/>
<keyword evidence="7" id="KW-0902">Two-component regulatory system</keyword>
<keyword evidence="5 14" id="KW-0808">Transferase</keyword>
<keyword evidence="10" id="KW-0812">Transmembrane</keyword>
<dbReference type="Gene3D" id="3.30.565.10">
    <property type="entry name" value="Histidine kinase-like ATPase, C-terminal domain"/>
    <property type="match status" value="1"/>
</dbReference>
<dbReference type="SMART" id="SM00065">
    <property type="entry name" value="GAF"/>
    <property type="match status" value="1"/>
</dbReference>
<reference evidence="14 15" key="1">
    <citation type="submission" date="2019-11" db="EMBL/GenBank/DDBJ databases">
        <authorList>
            <person name="Holert J."/>
        </authorList>
    </citation>
    <scope>NUCLEOTIDE SEQUENCE [LARGE SCALE GENOMIC DNA]</scope>
    <source>
        <strain evidence="14">SB11_3</strain>
    </source>
</reference>
<keyword evidence="9" id="KW-0175">Coiled coil</keyword>
<dbReference type="SMART" id="SM00388">
    <property type="entry name" value="HisKA"/>
    <property type="match status" value="1"/>
</dbReference>
<dbReference type="PANTHER" id="PTHR45339">
    <property type="entry name" value="HYBRID SIGNAL TRANSDUCTION HISTIDINE KINASE J"/>
    <property type="match status" value="1"/>
</dbReference>
<keyword evidence="10" id="KW-0472">Membrane</keyword>
<dbReference type="InterPro" id="IPR036890">
    <property type="entry name" value="HATPase_C_sf"/>
</dbReference>
<feature type="modified residue" description="4-aspartylphosphate" evidence="8">
    <location>
        <position position="941"/>
    </location>
</feature>
<evidence type="ECO:0000256" key="9">
    <source>
        <dbReference type="SAM" id="Coils"/>
    </source>
</evidence>
<dbReference type="AlphaFoldDB" id="A0A5S9PUN2"/>
<dbReference type="InterPro" id="IPR029016">
    <property type="entry name" value="GAF-like_dom_sf"/>
</dbReference>
<evidence type="ECO:0000256" key="3">
    <source>
        <dbReference type="ARBA" id="ARBA00012438"/>
    </source>
</evidence>
<dbReference type="InterPro" id="IPR005467">
    <property type="entry name" value="His_kinase_dom"/>
</dbReference>
<dbReference type="GO" id="GO:0016020">
    <property type="term" value="C:membrane"/>
    <property type="evidence" value="ECO:0007669"/>
    <property type="project" value="UniProtKB-SubCell"/>
</dbReference>
<dbReference type="InterPro" id="IPR003661">
    <property type="entry name" value="HisK_dim/P_dom"/>
</dbReference>
<dbReference type="Pfam" id="PF00072">
    <property type="entry name" value="Response_reg"/>
    <property type="match status" value="2"/>
</dbReference>
<sequence>MLSRLSIRYKIGFIALIGFIGFVVYQAASYRMSISIRDQLQQIRTDDFAILKFSNDIQVNFSELDKLYQSSLAEADMDLLIEADGRARRMKLDFETLRQTYNIEDLLFHELYSLFNSYIDKTSSHTVAVLGNAVDYERTLEGYAQIGLLRERYEDAQSRYLEDRYRAFENQLNKIEAEEAYMVQFGLVLGAILTLVLGVFSILIIRNLISAFGNAVNVAEQIASGNLTQQIQTVAQDETGQLMRSLHAMRDALTTQSEDNQQRESVQDFLGGLNETMRGDKTLDQLTHGVLEYLCRHFYAQIGAFYLLDSNHLEMVASYAYRIDDTHQTCFDIRDTLVGQVAVEKKPRIIEDVPDEYVQISSGLGQARPRTLMLVPILFEGGLKGLIEIAAFRRFSEDDLYLMRRCNDAIAISVNSAQSRLKVSLMLKQTQEQARELQNQREKLGDINRKLEERTKELDMQNSQLEDSRGELLEKSQALELSGKYKSQFLSTMSHELRTPLNSILILSESLKDNSHSNLSADEVQHAEVIYTAGTELLTLINDILDLSKVEEGKMDIVLEPVRIRQLAQSLVPGAEIIARNKGLEYQVDVAPNVPETIFTDSQRVKQIVRNFISNAIKFTNAGGVYVGFAMPDNETRFRSKSLSLGNSLMVTVRDTGIGISRNVQERVFNAFEQADGTTSRRHGGTGLGLTISKELAVLLGGEIQLHSDGENQGATFTLLVPLDARESVPKALIANVAPAENLPAVTIDSPTVRALLIEDNPVFHQVFKTVFKKAGFELAVAEDGARALALLQEREFDVLIVDLNLPDYSGTRLLSLIRRSSGYDKTPLFVFTAQDLEGSELEDVMMYTNEIIPKSPTSVTRVVDVIEQIRVTAPTLVTPAEYLSVLDGCKILLVDDDERNLYSISAALQRYGCELVLAGSGVDAIEKLQEIPDIQIMLLDIMMPNMDGYEVLEKVRRGLKNTALPIVALTAKAMVGDREKCLKAGATGYLSKPVDTQELLQCIAQHLAEVEISVV</sequence>
<evidence type="ECO:0000259" key="12">
    <source>
        <dbReference type="PROSITE" id="PS50110"/>
    </source>
</evidence>
<dbReference type="Pfam" id="PF13185">
    <property type="entry name" value="GAF_2"/>
    <property type="match status" value="1"/>
</dbReference>
<dbReference type="Pfam" id="PF02518">
    <property type="entry name" value="HATPase_c"/>
    <property type="match status" value="1"/>
</dbReference>
<dbReference type="PANTHER" id="PTHR45339:SF1">
    <property type="entry name" value="HYBRID SIGNAL TRANSDUCTION HISTIDINE KINASE J"/>
    <property type="match status" value="1"/>
</dbReference>
<dbReference type="InterPro" id="IPR036097">
    <property type="entry name" value="HisK_dim/P_sf"/>
</dbReference>
<feature type="domain" description="Response regulatory" evidence="12">
    <location>
        <begin position="754"/>
        <end position="870"/>
    </location>
</feature>
<evidence type="ECO:0000313" key="14">
    <source>
        <dbReference type="EMBL" id="CAA0108646.1"/>
    </source>
</evidence>
<evidence type="ECO:0000256" key="4">
    <source>
        <dbReference type="ARBA" id="ARBA00022553"/>
    </source>
</evidence>
<evidence type="ECO:0000256" key="10">
    <source>
        <dbReference type="SAM" id="Phobius"/>
    </source>
</evidence>
<dbReference type="PROSITE" id="PS50109">
    <property type="entry name" value="HIS_KIN"/>
    <property type="match status" value="1"/>
</dbReference>
<dbReference type="Gene3D" id="3.30.450.40">
    <property type="match status" value="1"/>
</dbReference>
<dbReference type="CDD" id="cd17546">
    <property type="entry name" value="REC_hyHK_CKI1_RcsC-like"/>
    <property type="match status" value="1"/>
</dbReference>
<dbReference type="PRINTS" id="PR00344">
    <property type="entry name" value="BCTRLSENSOR"/>
</dbReference>
<comment type="subcellular location">
    <subcellularLocation>
        <location evidence="2">Membrane</location>
    </subcellularLocation>
</comment>
<dbReference type="SUPFAM" id="SSF55781">
    <property type="entry name" value="GAF domain-like"/>
    <property type="match status" value="1"/>
</dbReference>
<organism evidence="14 15">
    <name type="scientific">BD1-7 clade bacterium</name>
    <dbReference type="NCBI Taxonomy" id="2029982"/>
    <lineage>
        <taxon>Bacteria</taxon>
        <taxon>Pseudomonadati</taxon>
        <taxon>Pseudomonadota</taxon>
        <taxon>Gammaproteobacteria</taxon>
        <taxon>Cellvibrionales</taxon>
        <taxon>Spongiibacteraceae</taxon>
        <taxon>BD1-7 clade</taxon>
    </lineage>
</organism>
<dbReference type="InterPro" id="IPR003660">
    <property type="entry name" value="HAMP_dom"/>
</dbReference>
<gene>
    <name evidence="14" type="primary">barA_3</name>
    <name evidence="14" type="ORF">OPDIPICF_01371</name>
</gene>
<evidence type="ECO:0000256" key="5">
    <source>
        <dbReference type="ARBA" id="ARBA00022679"/>
    </source>
</evidence>
<protein>
    <recommendedName>
        <fullName evidence="3">histidine kinase</fullName>
        <ecNumber evidence="3">2.7.13.3</ecNumber>
    </recommendedName>
</protein>
<accession>A0A5S9PUN2</accession>
<comment type="catalytic activity">
    <reaction evidence="1">
        <text>ATP + protein L-histidine = ADP + protein N-phospho-L-histidine.</text>
        <dbReference type="EC" id="2.7.13.3"/>
    </reaction>
</comment>
<dbReference type="SUPFAM" id="SSF158472">
    <property type="entry name" value="HAMP domain-like"/>
    <property type="match status" value="1"/>
</dbReference>
<dbReference type="Proteomes" id="UP000441399">
    <property type="component" value="Unassembled WGS sequence"/>
</dbReference>
<keyword evidence="6 14" id="KW-0418">Kinase</keyword>
<dbReference type="SMART" id="SM00448">
    <property type="entry name" value="REC"/>
    <property type="match status" value="2"/>
</dbReference>
<dbReference type="SUPFAM" id="SSF55874">
    <property type="entry name" value="ATPase domain of HSP90 chaperone/DNA topoisomerase II/histidine kinase"/>
    <property type="match status" value="1"/>
</dbReference>
<dbReference type="InterPro" id="IPR003018">
    <property type="entry name" value="GAF"/>
</dbReference>
<dbReference type="SMART" id="SM00304">
    <property type="entry name" value="HAMP"/>
    <property type="match status" value="1"/>
</dbReference>
<dbReference type="EMBL" id="CACSIO010000012">
    <property type="protein sequence ID" value="CAA0108646.1"/>
    <property type="molecule type" value="Genomic_DNA"/>
</dbReference>
<dbReference type="PROSITE" id="PS50885">
    <property type="entry name" value="HAMP"/>
    <property type="match status" value="1"/>
</dbReference>
<feature type="coiled-coil region" evidence="9">
    <location>
        <begin position="420"/>
        <end position="468"/>
    </location>
</feature>
<dbReference type="InterPro" id="IPR001789">
    <property type="entry name" value="Sig_transdc_resp-reg_receiver"/>
</dbReference>
<dbReference type="EC" id="2.7.13.3" evidence="3"/>
<feature type="modified residue" description="4-aspartylphosphate" evidence="8">
    <location>
        <position position="803"/>
    </location>
</feature>
<dbReference type="InterPro" id="IPR003594">
    <property type="entry name" value="HATPase_dom"/>
</dbReference>
<keyword evidence="4 8" id="KW-0597">Phosphoprotein</keyword>
<feature type="domain" description="Histidine kinase" evidence="11">
    <location>
        <begin position="492"/>
        <end position="725"/>
    </location>
</feature>
<dbReference type="Pfam" id="PF00672">
    <property type="entry name" value="HAMP"/>
    <property type="match status" value="1"/>
</dbReference>
<dbReference type="GO" id="GO:0000155">
    <property type="term" value="F:phosphorelay sensor kinase activity"/>
    <property type="evidence" value="ECO:0007669"/>
    <property type="project" value="InterPro"/>
</dbReference>
<keyword evidence="15" id="KW-1185">Reference proteome</keyword>
<feature type="domain" description="HAMP" evidence="13">
    <location>
        <begin position="206"/>
        <end position="258"/>
    </location>
</feature>
<dbReference type="CDD" id="cd00082">
    <property type="entry name" value="HisKA"/>
    <property type="match status" value="1"/>
</dbReference>
<evidence type="ECO:0000313" key="15">
    <source>
        <dbReference type="Proteomes" id="UP000441399"/>
    </source>
</evidence>
<evidence type="ECO:0000256" key="2">
    <source>
        <dbReference type="ARBA" id="ARBA00004370"/>
    </source>
</evidence>
<feature type="transmembrane region" description="Helical" evidence="10">
    <location>
        <begin position="181"/>
        <end position="205"/>
    </location>
</feature>
<feature type="domain" description="Response regulatory" evidence="12">
    <location>
        <begin position="891"/>
        <end position="1008"/>
    </location>
</feature>
<dbReference type="CDD" id="cd06225">
    <property type="entry name" value="HAMP"/>
    <property type="match status" value="1"/>
</dbReference>
<dbReference type="SMART" id="SM00387">
    <property type="entry name" value="HATPase_c"/>
    <property type="match status" value="1"/>
</dbReference>
<evidence type="ECO:0000256" key="1">
    <source>
        <dbReference type="ARBA" id="ARBA00000085"/>
    </source>
</evidence>
<evidence type="ECO:0000256" key="7">
    <source>
        <dbReference type="ARBA" id="ARBA00023012"/>
    </source>
</evidence>
<dbReference type="Gene3D" id="1.10.287.130">
    <property type="match status" value="1"/>
</dbReference>
<dbReference type="SUPFAM" id="SSF52172">
    <property type="entry name" value="CheY-like"/>
    <property type="match status" value="2"/>
</dbReference>
<name>A0A5S9PUN2_9GAMM</name>
<dbReference type="Gene3D" id="6.10.340.10">
    <property type="match status" value="1"/>
</dbReference>
<dbReference type="InterPro" id="IPR004358">
    <property type="entry name" value="Sig_transdc_His_kin-like_C"/>
</dbReference>
<dbReference type="OrthoDB" id="6187449at2"/>
<feature type="transmembrane region" description="Helical" evidence="10">
    <location>
        <begin position="6"/>
        <end position="28"/>
    </location>
</feature>
<dbReference type="CDD" id="cd16922">
    <property type="entry name" value="HATPase_EvgS-ArcB-TorS-like"/>
    <property type="match status" value="1"/>
</dbReference>
<dbReference type="SUPFAM" id="SSF47384">
    <property type="entry name" value="Homodimeric domain of signal transducing histidine kinase"/>
    <property type="match status" value="1"/>
</dbReference>
<dbReference type="PROSITE" id="PS50110">
    <property type="entry name" value="RESPONSE_REGULATORY"/>
    <property type="match status" value="2"/>
</dbReference>
<dbReference type="FunFam" id="3.30.565.10:FF:000010">
    <property type="entry name" value="Sensor histidine kinase RcsC"/>
    <property type="match status" value="1"/>
</dbReference>
<evidence type="ECO:0000256" key="6">
    <source>
        <dbReference type="ARBA" id="ARBA00022777"/>
    </source>
</evidence>
<dbReference type="Gene3D" id="3.40.50.2300">
    <property type="match status" value="2"/>
</dbReference>
<keyword evidence="10" id="KW-1133">Transmembrane helix</keyword>
<dbReference type="CDD" id="cd00156">
    <property type="entry name" value="REC"/>
    <property type="match status" value="1"/>
</dbReference>
<evidence type="ECO:0000259" key="11">
    <source>
        <dbReference type="PROSITE" id="PS50109"/>
    </source>
</evidence>
<dbReference type="Pfam" id="PF00512">
    <property type="entry name" value="HisKA"/>
    <property type="match status" value="1"/>
</dbReference>
<evidence type="ECO:0000256" key="8">
    <source>
        <dbReference type="PROSITE-ProRule" id="PRU00169"/>
    </source>
</evidence>
<dbReference type="InterPro" id="IPR011006">
    <property type="entry name" value="CheY-like_superfamily"/>
</dbReference>
<evidence type="ECO:0000259" key="13">
    <source>
        <dbReference type="PROSITE" id="PS50885"/>
    </source>
</evidence>